<name>A0AAV6VNS7_9ARAC</name>
<organism evidence="2 3">
    <name type="scientific">Oedothorax gibbosus</name>
    <dbReference type="NCBI Taxonomy" id="931172"/>
    <lineage>
        <taxon>Eukaryota</taxon>
        <taxon>Metazoa</taxon>
        <taxon>Ecdysozoa</taxon>
        <taxon>Arthropoda</taxon>
        <taxon>Chelicerata</taxon>
        <taxon>Arachnida</taxon>
        <taxon>Araneae</taxon>
        <taxon>Araneomorphae</taxon>
        <taxon>Entelegynae</taxon>
        <taxon>Araneoidea</taxon>
        <taxon>Linyphiidae</taxon>
        <taxon>Erigoninae</taxon>
        <taxon>Oedothorax</taxon>
    </lineage>
</organism>
<accession>A0AAV6VNS7</accession>
<dbReference type="Proteomes" id="UP000827092">
    <property type="component" value="Unassembled WGS sequence"/>
</dbReference>
<proteinExistence type="predicted"/>
<protein>
    <recommendedName>
        <fullName evidence="1">Transposable element P transposase-like RNase H domain-containing protein</fullName>
    </recommendedName>
</protein>
<keyword evidence="3" id="KW-1185">Reference proteome</keyword>
<dbReference type="InterPro" id="IPR048365">
    <property type="entry name" value="TNP-like_RNaseH_N"/>
</dbReference>
<comment type="caution">
    <text evidence="2">The sequence shown here is derived from an EMBL/GenBank/DDBJ whole genome shotgun (WGS) entry which is preliminary data.</text>
</comment>
<dbReference type="AlphaFoldDB" id="A0AAV6VNS7"/>
<dbReference type="Pfam" id="PF21787">
    <property type="entry name" value="TNP-like_RNaseH_N"/>
    <property type="match status" value="1"/>
</dbReference>
<evidence type="ECO:0000313" key="3">
    <source>
        <dbReference type="Proteomes" id="UP000827092"/>
    </source>
</evidence>
<gene>
    <name evidence="2" type="ORF">JTE90_020287</name>
</gene>
<feature type="domain" description="Transposable element P transposase-like RNase H" evidence="1">
    <location>
        <begin position="3"/>
        <end position="87"/>
    </location>
</feature>
<sequence length="91" mass="10117">MQRMVIGLVDNLTGSEDENILRLSTEVLVMMAVGVLQQWKAPLAYYLVGGIKSAVQATLIKQISQLFHFDLHVVGFTCDGNCYENQQTLSI</sequence>
<dbReference type="EMBL" id="JAFNEN010000047">
    <property type="protein sequence ID" value="KAG8197908.1"/>
    <property type="molecule type" value="Genomic_DNA"/>
</dbReference>
<evidence type="ECO:0000313" key="2">
    <source>
        <dbReference type="EMBL" id="KAG8197908.1"/>
    </source>
</evidence>
<evidence type="ECO:0000259" key="1">
    <source>
        <dbReference type="Pfam" id="PF21787"/>
    </source>
</evidence>
<reference evidence="2 3" key="1">
    <citation type="journal article" date="2022" name="Nat. Ecol. Evol.">
        <title>A masculinizing supergene underlies an exaggerated male reproductive morph in a spider.</title>
        <authorList>
            <person name="Hendrickx F."/>
            <person name="De Corte Z."/>
            <person name="Sonet G."/>
            <person name="Van Belleghem S.M."/>
            <person name="Kostlbacher S."/>
            <person name="Vangestel C."/>
        </authorList>
    </citation>
    <scope>NUCLEOTIDE SEQUENCE [LARGE SCALE GENOMIC DNA]</scope>
    <source>
        <strain evidence="2">W744_W776</strain>
    </source>
</reference>